<dbReference type="eggNOG" id="KOG0374">
    <property type="taxonomic scope" value="Eukaryota"/>
</dbReference>
<keyword evidence="2" id="KW-0812">Transmembrane</keyword>
<accession>G0PCY4</accession>
<feature type="domain" description="Serine/threonine specific protein phosphatases" evidence="3">
    <location>
        <begin position="1"/>
        <end position="136"/>
    </location>
</feature>
<keyword evidence="5" id="KW-1185">Reference proteome</keyword>
<dbReference type="EMBL" id="GL380256">
    <property type="protein sequence ID" value="EGT51437.1"/>
    <property type="molecule type" value="Genomic_DNA"/>
</dbReference>
<dbReference type="InterPro" id="IPR029052">
    <property type="entry name" value="Metallo-depent_PP-like"/>
</dbReference>
<dbReference type="InterPro" id="IPR003125">
    <property type="entry name" value="WSN"/>
</dbReference>
<dbReference type="Gene3D" id="3.60.21.10">
    <property type="match status" value="1"/>
</dbReference>
<evidence type="ECO:0000256" key="2">
    <source>
        <dbReference type="SAM" id="Phobius"/>
    </source>
</evidence>
<evidence type="ECO:0000259" key="3">
    <source>
        <dbReference type="SMART" id="SM00156"/>
    </source>
</evidence>
<dbReference type="HOGENOM" id="CLU_275367_0_0_1"/>
<evidence type="ECO:0000313" key="4">
    <source>
        <dbReference type="EMBL" id="EGT51437.1"/>
    </source>
</evidence>
<dbReference type="Pfam" id="PF02206">
    <property type="entry name" value="WSN"/>
    <property type="match status" value="1"/>
</dbReference>
<sequence length="1160" mass="129585">MHGGIPKLQLNFNYLLRINAYRLNKDFKNLLEELTWNDPNHGYNDDPDYKFNGTRNTGNEFTDKVVVPFCKKHNVQLIVRGHEAQPYGFHIFKRKQPLFTLFSAPDYEGSGSIGAILKVIRRPDGTIELILVQFDPLLPKKPMSTEKTVAVAVVGAAAVAGIVAGVSYAKGKLQMDPSQAVRESFAEKSMILSRVVNAVSISASTGTGPFDENQLINELFPYGNNTDLRALRGMKSLEWSNDYDGISELIGSECTGDNGCGVHKKMLDEIEKVVDLKVDPQDLKKIVKPASNEDGAAIKASLDTLIAEKKADAILEAIAITTAPASEIDDKNWYISIGRAVRLENSKEYVKQLQNLSSLLNIKDHFDAYVKMLEVISPLISVQQFKIDLDAAQEKYQKLMSVATPDFIKNLNSKVSKLAEMDPTMNENKLITAGFYNGFEDMKNVLKDDENAWLKEVLNLGKDLKELKAKLTSLEGLVEKLEPLNKVWKEVNFDVAQKSIYDMQLFVSNLDAFSGISNTLSSVQTCLKDVKTDQKFKVDSAGWIKTLQLSSTHLTSLKSSIDAFASDEAAKQLTNLSNLVNGSNLERDKLKTDVQKLVGLLPVNENLKKLQNALNSVDVKEVEKSFSIIKQIDSTVIIPFNTWIGNLDFSAISTCLKGQNVKEDLEKMNPKLQVLIGNKPVGNQLEPVRKKESDPKVKKMLEKLWNENTVKMLEGILDAADKLDEEINKKKEIKMIKDFSDPYNAASEAPVSKVDIKKLAMVLDGKIQDPKLTASMNKLKSLDLKFSKHENVVQNTVDIHKYFRSLFGIDDDCIEGSCEKSSDNTAYIIGGVVLGCAVLGGIASFFLYKRFKKVPEKSKSDSSVVTPTPSTETGGSKDEEKKKDGEEDPKNNQITKKDRKKEDEDLSKKLKELEEHSKKKTNKKTVPVDRLEENKMKVYPIGNGVSVVVDKDKKFSVVPDTSCNRDCAADSGRTKTMKELRKKEKEVTENKDHVEDEKKIKVPEHLKNFEEDIKKKAAQVKEDEMYNLKICVPKETGGKIKVAPWTRAVHSRRRPPPPIVHSNRPAFSQEALMRGDYIPYVIRHPIGKGNENVIDPRADPDHTDPTQSTLDESTRQLRTASSTTNDLVTAASNTATAVQQLTPAQIALNEMEDFMKKKNH</sequence>
<name>G0PCY4_CAEBE</name>
<proteinExistence type="predicted"/>
<dbReference type="SUPFAM" id="SSF56300">
    <property type="entry name" value="Metallo-dependent phosphatases"/>
    <property type="match status" value="1"/>
</dbReference>
<evidence type="ECO:0000313" key="5">
    <source>
        <dbReference type="Proteomes" id="UP000008068"/>
    </source>
</evidence>
<feature type="region of interest" description="Disordered" evidence="1">
    <location>
        <begin position="858"/>
        <end position="904"/>
    </location>
</feature>
<dbReference type="OrthoDB" id="5905743at2759"/>
<gene>
    <name evidence="4" type="ORF">CAEBREN_20470</name>
</gene>
<feature type="compositionally biased region" description="Low complexity" evidence="1">
    <location>
        <begin position="861"/>
        <end position="874"/>
    </location>
</feature>
<feature type="compositionally biased region" description="Basic and acidic residues" evidence="1">
    <location>
        <begin position="1094"/>
        <end position="1104"/>
    </location>
</feature>
<feature type="region of interest" description="Disordered" evidence="1">
    <location>
        <begin position="1091"/>
        <end position="1126"/>
    </location>
</feature>
<dbReference type="PANTHER" id="PTHR22956">
    <property type="entry name" value="ANKYRIN REPEAT-CONTAINING PROTEIN F37A4.4-RELATED-RELATED"/>
    <property type="match status" value="1"/>
</dbReference>
<feature type="transmembrane region" description="Helical" evidence="2">
    <location>
        <begin position="826"/>
        <end position="848"/>
    </location>
</feature>
<dbReference type="GO" id="GO:0016787">
    <property type="term" value="F:hydrolase activity"/>
    <property type="evidence" value="ECO:0007669"/>
    <property type="project" value="InterPro"/>
</dbReference>
<evidence type="ECO:0000256" key="1">
    <source>
        <dbReference type="SAM" id="MobiDB-lite"/>
    </source>
</evidence>
<keyword evidence="2" id="KW-1133">Transmembrane helix</keyword>
<dbReference type="Pfam" id="PF00149">
    <property type="entry name" value="Metallophos"/>
    <property type="match status" value="1"/>
</dbReference>
<feature type="compositionally biased region" description="Basic and acidic residues" evidence="1">
    <location>
        <begin position="875"/>
        <end position="890"/>
    </location>
</feature>
<keyword evidence="2" id="KW-0472">Membrane</keyword>
<dbReference type="InParanoid" id="G0PCY4"/>
<protein>
    <recommendedName>
        <fullName evidence="3">Serine/threonine specific protein phosphatases domain-containing protein</fullName>
    </recommendedName>
</protein>
<dbReference type="AlphaFoldDB" id="G0PCY4"/>
<dbReference type="OMA" id="IARINMK"/>
<dbReference type="InterPro" id="IPR004843">
    <property type="entry name" value="Calcineurin-like_PHP"/>
</dbReference>
<dbReference type="Proteomes" id="UP000008068">
    <property type="component" value="Unassembled WGS sequence"/>
</dbReference>
<dbReference type="STRING" id="135651.G0PCY4"/>
<dbReference type="SMART" id="SM00156">
    <property type="entry name" value="PP2Ac"/>
    <property type="match status" value="1"/>
</dbReference>
<dbReference type="InterPro" id="IPR006186">
    <property type="entry name" value="Ser/Thr-sp_prot-phosphatase"/>
</dbReference>
<reference evidence="5" key="1">
    <citation type="submission" date="2011-07" db="EMBL/GenBank/DDBJ databases">
        <authorList>
            <consortium name="Caenorhabditis brenneri Sequencing and Analysis Consortium"/>
            <person name="Wilson R.K."/>
        </authorList>
    </citation>
    <scope>NUCLEOTIDE SEQUENCE [LARGE SCALE GENOMIC DNA]</scope>
    <source>
        <strain evidence="5">PB2801</strain>
    </source>
</reference>
<feature type="compositionally biased region" description="Polar residues" evidence="1">
    <location>
        <begin position="1105"/>
        <end position="1126"/>
    </location>
</feature>
<dbReference type="InterPro" id="IPR053345">
    <property type="entry name" value="Ankyrin_repeat-containing"/>
</dbReference>
<organism evidence="5">
    <name type="scientific">Caenorhabditis brenneri</name>
    <name type="common">Nematode worm</name>
    <dbReference type="NCBI Taxonomy" id="135651"/>
    <lineage>
        <taxon>Eukaryota</taxon>
        <taxon>Metazoa</taxon>
        <taxon>Ecdysozoa</taxon>
        <taxon>Nematoda</taxon>
        <taxon>Chromadorea</taxon>
        <taxon>Rhabditida</taxon>
        <taxon>Rhabditina</taxon>
        <taxon>Rhabditomorpha</taxon>
        <taxon>Rhabditoidea</taxon>
        <taxon>Rhabditidae</taxon>
        <taxon>Peloderinae</taxon>
        <taxon>Caenorhabditis</taxon>
    </lineage>
</organism>